<name>A0A9W8ZNB2_9PLEO</name>
<feature type="region of interest" description="Disordered" evidence="1">
    <location>
        <begin position="102"/>
        <end position="130"/>
    </location>
</feature>
<dbReference type="AlphaFoldDB" id="A0A9W8ZNB2"/>
<organism evidence="2 3">
    <name type="scientific">Didymella pomorum</name>
    <dbReference type="NCBI Taxonomy" id="749634"/>
    <lineage>
        <taxon>Eukaryota</taxon>
        <taxon>Fungi</taxon>
        <taxon>Dikarya</taxon>
        <taxon>Ascomycota</taxon>
        <taxon>Pezizomycotina</taxon>
        <taxon>Dothideomycetes</taxon>
        <taxon>Pleosporomycetidae</taxon>
        <taxon>Pleosporales</taxon>
        <taxon>Pleosporineae</taxon>
        <taxon>Didymellaceae</taxon>
        <taxon>Didymella</taxon>
    </lineage>
</organism>
<evidence type="ECO:0000313" key="2">
    <source>
        <dbReference type="EMBL" id="KAJ4412408.1"/>
    </source>
</evidence>
<gene>
    <name evidence="2" type="ORF">N0V91_000881</name>
</gene>
<sequence length="146" mass="15665">MDRRGSAMRSYRAASSDQDHGAVKDKTQVRNKLRSCIRNPLHLLHLALRQKSVKSGPAPAYSGPSRPTAQPAKITMVVPEAIIEATEKGMVGENLLCSSIPSMEKSTSTTSTSKPQVMTRAEEACKSPPKSAAELVGHVKIKGVDV</sequence>
<evidence type="ECO:0000256" key="1">
    <source>
        <dbReference type="SAM" id="MobiDB-lite"/>
    </source>
</evidence>
<evidence type="ECO:0000313" key="3">
    <source>
        <dbReference type="Proteomes" id="UP001140510"/>
    </source>
</evidence>
<reference evidence="2" key="1">
    <citation type="submission" date="2022-10" db="EMBL/GenBank/DDBJ databases">
        <title>Tapping the CABI collections for fungal endophytes: first genome assemblies for Collariella, Neodidymelliopsis, Ascochyta clinopodiicola, Didymella pomorum, Didymosphaeria variabile, Neocosmospora piperis and Neocucurbitaria cava.</title>
        <authorList>
            <person name="Hill R."/>
        </authorList>
    </citation>
    <scope>NUCLEOTIDE SEQUENCE</scope>
    <source>
        <strain evidence="2">IMI 355091</strain>
    </source>
</reference>
<accession>A0A9W8ZNB2</accession>
<keyword evidence="3" id="KW-1185">Reference proteome</keyword>
<dbReference type="OrthoDB" id="3760228at2759"/>
<dbReference type="Proteomes" id="UP001140510">
    <property type="component" value="Unassembled WGS sequence"/>
</dbReference>
<feature type="region of interest" description="Disordered" evidence="1">
    <location>
        <begin position="54"/>
        <end position="73"/>
    </location>
</feature>
<dbReference type="EMBL" id="JAPEVA010000003">
    <property type="protein sequence ID" value="KAJ4412408.1"/>
    <property type="molecule type" value="Genomic_DNA"/>
</dbReference>
<feature type="region of interest" description="Disordered" evidence="1">
    <location>
        <begin position="1"/>
        <end position="25"/>
    </location>
</feature>
<proteinExistence type="predicted"/>
<comment type="caution">
    <text evidence="2">The sequence shown here is derived from an EMBL/GenBank/DDBJ whole genome shotgun (WGS) entry which is preliminary data.</text>
</comment>
<protein>
    <submittedName>
        <fullName evidence="2">Uncharacterized protein</fullName>
    </submittedName>
</protein>